<feature type="compositionally biased region" description="Polar residues" evidence="1">
    <location>
        <begin position="11"/>
        <end position="20"/>
    </location>
</feature>
<feature type="region of interest" description="Disordered" evidence="1">
    <location>
        <begin position="1"/>
        <end position="81"/>
    </location>
</feature>
<accession>A0AAV4VW78</accession>
<gene>
    <name evidence="2" type="ORF">CEXT_749031</name>
</gene>
<dbReference type="AlphaFoldDB" id="A0AAV4VW78"/>
<keyword evidence="3" id="KW-1185">Reference proteome</keyword>
<sequence>MEKEIMEVGETETNTSSKNAKGSGIKLKLLSEKNKPLELNPTKEPEAKPKQKVVYIGRAPNFKSRPGHQVSLHHSPKVQGMEKEIMEVGETETNTSSKNAKGSGIKLKLLSEKNKPLELNPTKEPEAKPKQKVVYIGRAPNFKSRPGHQVSLHHSPKVQGMEKEIMEVGETETNTSSKNAKEVELNLNF</sequence>
<feature type="region of interest" description="Disordered" evidence="1">
    <location>
        <begin position="112"/>
        <end position="131"/>
    </location>
</feature>
<evidence type="ECO:0000313" key="3">
    <source>
        <dbReference type="Proteomes" id="UP001054945"/>
    </source>
</evidence>
<evidence type="ECO:0000313" key="2">
    <source>
        <dbReference type="EMBL" id="GIY73964.1"/>
    </source>
</evidence>
<comment type="caution">
    <text evidence="2">The sequence shown here is derived from an EMBL/GenBank/DDBJ whole genome shotgun (WGS) entry which is preliminary data.</text>
</comment>
<feature type="compositionally biased region" description="Basic and acidic residues" evidence="1">
    <location>
        <begin position="112"/>
        <end position="129"/>
    </location>
</feature>
<name>A0AAV4VW78_CAEEX</name>
<feature type="compositionally biased region" description="Basic and acidic residues" evidence="1">
    <location>
        <begin position="29"/>
        <end position="49"/>
    </location>
</feature>
<feature type="region of interest" description="Disordered" evidence="1">
    <location>
        <begin position="141"/>
        <end position="189"/>
    </location>
</feature>
<dbReference type="EMBL" id="BPLR01015147">
    <property type="protein sequence ID" value="GIY73964.1"/>
    <property type="molecule type" value="Genomic_DNA"/>
</dbReference>
<dbReference type="Proteomes" id="UP001054945">
    <property type="component" value="Unassembled WGS sequence"/>
</dbReference>
<proteinExistence type="predicted"/>
<organism evidence="2 3">
    <name type="scientific">Caerostris extrusa</name>
    <name type="common">Bark spider</name>
    <name type="synonym">Caerostris bankana</name>
    <dbReference type="NCBI Taxonomy" id="172846"/>
    <lineage>
        <taxon>Eukaryota</taxon>
        <taxon>Metazoa</taxon>
        <taxon>Ecdysozoa</taxon>
        <taxon>Arthropoda</taxon>
        <taxon>Chelicerata</taxon>
        <taxon>Arachnida</taxon>
        <taxon>Araneae</taxon>
        <taxon>Araneomorphae</taxon>
        <taxon>Entelegynae</taxon>
        <taxon>Araneoidea</taxon>
        <taxon>Araneidae</taxon>
        <taxon>Caerostris</taxon>
    </lineage>
</organism>
<feature type="compositionally biased region" description="Basic and acidic residues" evidence="1">
    <location>
        <begin position="179"/>
        <end position="189"/>
    </location>
</feature>
<protein>
    <submittedName>
        <fullName evidence="2">Uncharacterized protein</fullName>
    </submittedName>
</protein>
<reference evidence="2 3" key="1">
    <citation type="submission" date="2021-06" db="EMBL/GenBank/DDBJ databases">
        <title>Caerostris extrusa draft genome.</title>
        <authorList>
            <person name="Kono N."/>
            <person name="Arakawa K."/>
        </authorList>
    </citation>
    <scope>NUCLEOTIDE SEQUENCE [LARGE SCALE GENOMIC DNA]</scope>
</reference>
<evidence type="ECO:0000256" key="1">
    <source>
        <dbReference type="SAM" id="MobiDB-lite"/>
    </source>
</evidence>